<dbReference type="PANTHER" id="PTHR13696">
    <property type="entry name" value="P-LOOP CONTAINING NUCLEOSIDE TRIPHOSPHATE HYDROLASE"/>
    <property type="match status" value="1"/>
</dbReference>
<dbReference type="Proteomes" id="UP000199300">
    <property type="component" value="Unassembled WGS sequence"/>
</dbReference>
<keyword evidence="3" id="KW-1185">Reference proteome</keyword>
<dbReference type="Gene3D" id="3.40.50.10850">
    <property type="entry name" value="Ntrc-like two-domain protein"/>
    <property type="match status" value="1"/>
</dbReference>
<name>A0A1H8R240_9BACI</name>
<dbReference type="Pfam" id="PF13614">
    <property type="entry name" value="AAA_31"/>
    <property type="match status" value="1"/>
</dbReference>
<reference evidence="2 3" key="1">
    <citation type="submission" date="2016-10" db="EMBL/GenBank/DDBJ databases">
        <authorList>
            <person name="de Groot N.N."/>
        </authorList>
    </citation>
    <scope>NUCLEOTIDE SEQUENCE [LARGE SCALE GENOMIC DNA]</scope>
    <source>
        <strain evidence="2 3">CGMCC 1.10434</strain>
    </source>
</reference>
<evidence type="ECO:0000313" key="3">
    <source>
        <dbReference type="Proteomes" id="UP000199300"/>
    </source>
</evidence>
<protein>
    <submittedName>
        <fullName evidence="2">Cellulose biosynthesis protein BcsQ</fullName>
    </submittedName>
</protein>
<dbReference type="OrthoDB" id="3035369at2"/>
<dbReference type="Gene3D" id="3.40.50.300">
    <property type="entry name" value="P-loop containing nucleotide triphosphate hydrolases"/>
    <property type="match status" value="1"/>
</dbReference>
<dbReference type="InterPro" id="IPR025669">
    <property type="entry name" value="AAA_dom"/>
</dbReference>
<gene>
    <name evidence="2" type="ORF">SAMN04488134_109127</name>
</gene>
<accession>A0A1H8R240</accession>
<feature type="domain" description="AAA" evidence="1">
    <location>
        <begin position="125"/>
        <end position="286"/>
    </location>
</feature>
<evidence type="ECO:0000313" key="2">
    <source>
        <dbReference type="EMBL" id="SEO60545.1"/>
    </source>
</evidence>
<dbReference type="InterPro" id="IPR050678">
    <property type="entry name" value="DNA_Partitioning_ATPase"/>
</dbReference>
<dbReference type="EMBL" id="FODJ01000009">
    <property type="protein sequence ID" value="SEO60545.1"/>
    <property type="molecule type" value="Genomic_DNA"/>
</dbReference>
<dbReference type="STRING" id="872970.SAMN04488134_109127"/>
<dbReference type="SUPFAM" id="SSF52540">
    <property type="entry name" value="P-loop containing nucleoside triphosphate hydrolases"/>
    <property type="match status" value="1"/>
</dbReference>
<dbReference type="PANTHER" id="PTHR13696:SF99">
    <property type="entry name" value="COBYRINIC ACID AC-DIAMIDE SYNTHASE"/>
    <property type="match status" value="1"/>
</dbReference>
<organism evidence="2 3">
    <name type="scientific">Amphibacillus marinus</name>
    <dbReference type="NCBI Taxonomy" id="872970"/>
    <lineage>
        <taxon>Bacteria</taxon>
        <taxon>Bacillati</taxon>
        <taxon>Bacillota</taxon>
        <taxon>Bacilli</taxon>
        <taxon>Bacillales</taxon>
        <taxon>Bacillaceae</taxon>
        <taxon>Amphibacillus</taxon>
    </lineage>
</organism>
<dbReference type="InterPro" id="IPR027417">
    <property type="entry name" value="P-loop_NTPase"/>
</dbReference>
<dbReference type="AlphaFoldDB" id="A0A1H8R240"/>
<evidence type="ECO:0000259" key="1">
    <source>
        <dbReference type="Pfam" id="PF13614"/>
    </source>
</evidence>
<proteinExistence type="predicted"/>
<sequence length="369" mass="42085">MKKITMIVADQDRTYIESFARYIRNSEYAARFDIKLFSKREALQQFLLGKEPVNILLTTKDFLGSADEDGEIDLTVYLAEAEEGSEALTLRKYQPLGQLLAGVLKFYYEKDGTKQKQKKSHTATQVLATYSAGGGAGKTTTAFGLARELANQDHQVIYISLELVNSIPILFNIEDQPSSSPLLYYIKADPEQLAEQFEAYTLTDKKTAIDYFNFAPSAEEVTELVANEIETLIQTLVELNKYSYIVIDLDSSVNERTLAALSVTDHIYWLLNYDLYSFHKTSYLFEEWHTLLNDASLKDRVTFVLNRYTGQLDQRLESFNVDVTAFLPYVPEWKVLVKREQLTSVTVFNQHIQQLVTALHKQGVVLNES</sequence>
<dbReference type="RefSeq" id="WP_091498919.1">
    <property type="nucleotide sequence ID" value="NZ_FODJ01000009.1"/>
</dbReference>